<evidence type="ECO:0000313" key="4">
    <source>
        <dbReference type="EMBL" id="MFC3458001.1"/>
    </source>
</evidence>
<comment type="caution">
    <text evidence="4">The sequence shown here is derived from an EMBL/GenBank/DDBJ whole genome shotgun (WGS) entry which is preliminary data.</text>
</comment>
<proteinExistence type="predicted"/>
<protein>
    <submittedName>
        <fullName evidence="4">TetR/AcrR family transcriptional regulator</fullName>
    </submittedName>
</protein>
<dbReference type="Pfam" id="PF14246">
    <property type="entry name" value="TetR_C_7"/>
    <property type="match status" value="1"/>
</dbReference>
<dbReference type="Proteomes" id="UP001595665">
    <property type="component" value="Unassembled WGS sequence"/>
</dbReference>
<feature type="DNA-binding region" description="H-T-H motif" evidence="2">
    <location>
        <begin position="28"/>
        <end position="47"/>
    </location>
</feature>
<name>A0ABV7PHT1_9BURK</name>
<evidence type="ECO:0000256" key="2">
    <source>
        <dbReference type="PROSITE-ProRule" id="PRU00335"/>
    </source>
</evidence>
<dbReference type="InterPro" id="IPR050109">
    <property type="entry name" value="HTH-type_TetR-like_transc_reg"/>
</dbReference>
<sequence length="208" mass="22060">MKKSEARRQAILDAATGVFHAAGFDRASMSDICNRVGFSKATVYGYFKSKEELLLAIATEAAETEFAAAQVAMGSLAQPAADLAAALDGFGRRYLAFTCSPEALAMRRLILAEAGRLGLGNQCYDLGPARITAALAALLHEAMDAGQLREAGSMLAARHLKALLDAEWGERLLFQTAEAPTPEQIDGAAQRAVATFMAAYRPGRPLPA</sequence>
<dbReference type="InterPro" id="IPR001647">
    <property type="entry name" value="HTH_TetR"/>
</dbReference>
<feature type="domain" description="HTH tetR-type" evidence="3">
    <location>
        <begin position="5"/>
        <end position="65"/>
    </location>
</feature>
<dbReference type="PANTHER" id="PTHR30055:SF119">
    <property type="entry name" value="NALC"/>
    <property type="match status" value="1"/>
</dbReference>
<dbReference type="PANTHER" id="PTHR30055">
    <property type="entry name" value="HTH-TYPE TRANSCRIPTIONAL REGULATOR RUTR"/>
    <property type="match status" value="1"/>
</dbReference>
<evidence type="ECO:0000259" key="3">
    <source>
        <dbReference type="PROSITE" id="PS50977"/>
    </source>
</evidence>
<organism evidence="4 5">
    <name type="scientific">Massilia haematophila</name>
    <dbReference type="NCBI Taxonomy" id="457923"/>
    <lineage>
        <taxon>Bacteria</taxon>
        <taxon>Pseudomonadati</taxon>
        <taxon>Pseudomonadota</taxon>
        <taxon>Betaproteobacteria</taxon>
        <taxon>Burkholderiales</taxon>
        <taxon>Oxalobacteraceae</taxon>
        <taxon>Telluria group</taxon>
        <taxon>Massilia</taxon>
    </lineage>
</organism>
<dbReference type="PROSITE" id="PS50977">
    <property type="entry name" value="HTH_TETR_2"/>
    <property type="match status" value="1"/>
</dbReference>
<dbReference type="Pfam" id="PF00440">
    <property type="entry name" value="TetR_N"/>
    <property type="match status" value="1"/>
</dbReference>
<evidence type="ECO:0000313" key="5">
    <source>
        <dbReference type="Proteomes" id="UP001595665"/>
    </source>
</evidence>
<accession>A0ABV7PHT1</accession>
<dbReference type="SUPFAM" id="SSF46689">
    <property type="entry name" value="Homeodomain-like"/>
    <property type="match status" value="1"/>
</dbReference>
<keyword evidence="1 2" id="KW-0238">DNA-binding</keyword>
<dbReference type="EMBL" id="JBHRVV010000001">
    <property type="protein sequence ID" value="MFC3458001.1"/>
    <property type="molecule type" value="Genomic_DNA"/>
</dbReference>
<keyword evidence="5" id="KW-1185">Reference proteome</keyword>
<gene>
    <name evidence="4" type="ORF">ACFOPH_07030</name>
</gene>
<dbReference type="Gene3D" id="1.10.357.10">
    <property type="entry name" value="Tetracycline Repressor, domain 2"/>
    <property type="match status" value="1"/>
</dbReference>
<dbReference type="InterPro" id="IPR039536">
    <property type="entry name" value="TetR_C_Proteobacteria"/>
</dbReference>
<evidence type="ECO:0000256" key="1">
    <source>
        <dbReference type="ARBA" id="ARBA00023125"/>
    </source>
</evidence>
<dbReference type="InterPro" id="IPR009057">
    <property type="entry name" value="Homeodomain-like_sf"/>
</dbReference>
<dbReference type="Gene3D" id="1.10.10.60">
    <property type="entry name" value="Homeodomain-like"/>
    <property type="match status" value="1"/>
</dbReference>
<reference evidence="5" key="1">
    <citation type="journal article" date="2019" name="Int. J. Syst. Evol. Microbiol.">
        <title>The Global Catalogue of Microorganisms (GCM) 10K type strain sequencing project: providing services to taxonomists for standard genome sequencing and annotation.</title>
        <authorList>
            <consortium name="The Broad Institute Genomics Platform"/>
            <consortium name="The Broad Institute Genome Sequencing Center for Infectious Disease"/>
            <person name="Wu L."/>
            <person name="Ma J."/>
        </authorList>
    </citation>
    <scope>NUCLEOTIDE SEQUENCE [LARGE SCALE GENOMIC DNA]</scope>
    <source>
        <strain evidence="5">CCM 7480</strain>
    </source>
</reference>
<dbReference type="PRINTS" id="PR00455">
    <property type="entry name" value="HTHTETR"/>
</dbReference>
<dbReference type="RefSeq" id="WP_379734383.1">
    <property type="nucleotide sequence ID" value="NZ_JBHRVV010000001.1"/>
</dbReference>